<dbReference type="GO" id="GO:0005198">
    <property type="term" value="F:structural molecule activity"/>
    <property type="evidence" value="ECO:0007669"/>
    <property type="project" value="TreeGrafter"/>
</dbReference>
<evidence type="ECO:0000256" key="3">
    <source>
        <dbReference type="ARBA" id="ARBA00022723"/>
    </source>
</evidence>
<dbReference type="Gene3D" id="3.30.920.20">
    <property type="entry name" value="Gas2-like domain"/>
    <property type="match status" value="1"/>
</dbReference>
<dbReference type="InterPro" id="IPR002017">
    <property type="entry name" value="Spectrin_repeat"/>
</dbReference>
<dbReference type="FunFam" id="1.10.238.10:FF:000013">
    <property type="entry name" value="Microtubule-actin cross-linking factor 1"/>
    <property type="match status" value="1"/>
</dbReference>
<dbReference type="Gene3D" id="1.20.58.60">
    <property type="match status" value="6"/>
</dbReference>
<keyword evidence="11" id="KW-1185">Reference proteome</keyword>
<evidence type="ECO:0000256" key="5">
    <source>
        <dbReference type="ARBA" id="ARBA00023212"/>
    </source>
</evidence>
<dbReference type="Gene3D" id="1.10.238.10">
    <property type="entry name" value="EF-hand"/>
    <property type="match status" value="1"/>
</dbReference>
<evidence type="ECO:0000259" key="9">
    <source>
        <dbReference type="PROSITE" id="PS51460"/>
    </source>
</evidence>
<dbReference type="SUPFAM" id="SSF143575">
    <property type="entry name" value="GAS2 domain-like"/>
    <property type="match status" value="1"/>
</dbReference>
<feature type="domain" description="EF-hand" evidence="8">
    <location>
        <begin position="813"/>
        <end position="848"/>
    </location>
</feature>
<dbReference type="Proteomes" id="UP001159641">
    <property type="component" value="Unassembled WGS sequence"/>
</dbReference>
<dbReference type="CDD" id="cd00051">
    <property type="entry name" value="EFh"/>
    <property type="match status" value="1"/>
</dbReference>
<feature type="domain" description="EF-hand" evidence="8">
    <location>
        <begin position="777"/>
        <end position="812"/>
    </location>
</feature>
<evidence type="ECO:0000256" key="4">
    <source>
        <dbReference type="ARBA" id="ARBA00022837"/>
    </source>
</evidence>
<feature type="coiled-coil region" evidence="6">
    <location>
        <begin position="189"/>
        <end position="240"/>
    </location>
</feature>
<dbReference type="PROSITE" id="PS51460">
    <property type="entry name" value="GAR"/>
    <property type="match status" value="1"/>
</dbReference>
<dbReference type="FunFam" id="1.20.58.60:FF:000001">
    <property type="entry name" value="Microtubule-actin cross-linking factor 1"/>
    <property type="match status" value="2"/>
</dbReference>
<dbReference type="GO" id="GO:0005509">
    <property type="term" value="F:calcium ion binding"/>
    <property type="evidence" value="ECO:0007669"/>
    <property type="project" value="InterPro"/>
</dbReference>
<evidence type="ECO:0000259" key="8">
    <source>
        <dbReference type="PROSITE" id="PS50222"/>
    </source>
</evidence>
<dbReference type="FunFam" id="1.20.58.60:FF:000016">
    <property type="entry name" value="Microtubule-actin cross-linking factor 1"/>
    <property type="match status" value="1"/>
</dbReference>
<dbReference type="InterPro" id="IPR036534">
    <property type="entry name" value="GAR_dom_sf"/>
</dbReference>
<organism evidence="10 11">
    <name type="scientific">Eschrichtius robustus</name>
    <name type="common">California gray whale</name>
    <name type="synonym">Eschrichtius gibbosus</name>
    <dbReference type="NCBI Taxonomy" id="9764"/>
    <lineage>
        <taxon>Eukaryota</taxon>
        <taxon>Metazoa</taxon>
        <taxon>Chordata</taxon>
        <taxon>Craniata</taxon>
        <taxon>Vertebrata</taxon>
        <taxon>Euteleostomi</taxon>
        <taxon>Mammalia</taxon>
        <taxon>Eutheria</taxon>
        <taxon>Laurasiatheria</taxon>
        <taxon>Artiodactyla</taxon>
        <taxon>Whippomorpha</taxon>
        <taxon>Cetacea</taxon>
        <taxon>Mysticeti</taxon>
        <taxon>Eschrichtiidae</taxon>
        <taxon>Eschrichtius</taxon>
    </lineage>
</organism>
<feature type="compositionally biased region" description="Basic and acidic residues" evidence="7">
    <location>
        <begin position="1071"/>
        <end position="1082"/>
    </location>
</feature>
<dbReference type="InterPro" id="IPR003108">
    <property type="entry name" value="GAR_dom"/>
</dbReference>
<dbReference type="GO" id="GO:0008017">
    <property type="term" value="F:microtubule binding"/>
    <property type="evidence" value="ECO:0007669"/>
    <property type="project" value="InterPro"/>
</dbReference>
<dbReference type="FunFam" id="1.20.58.60:FF:000025">
    <property type="entry name" value="microtubule-actin cross-linking factor 1"/>
    <property type="match status" value="1"/>
</dbReference>
<name>A0AB34GLG9_ESCRO</name>
<protein>
    <recommendedName>
        <fullName evidence="12">Microtubule-actin cross-linking factor 1</fullName>
    </recommendedName>
</protein>
<dbReference type="GO" id="GO:0051893">
    <property type="term" value="P:regulation of focal adhesion assembly"/>
    <property type="evidence" value="ECO:0007669"/>
    <property type="project" value="TreeGrafter"/>
</dbReference>
<keyword evidence="2" id="KW-0963">Cytoplasm</keyword>
<dbReference type="SMART" id="SM00243">
    <property type="entry name" value="GAS2"/>
    <property type="match status" value="1"/>
</dbReference>
<dbReference type="Pfam" id="PF13499">
    <property type="entry name" value="EF-hand_7"/>
    <property type="match status" value="1"/>
</dbReference>
<feature type="region of interest" description="Disordered" evidence="7">
    <location>
        <begin position="980"/>
        <end position="1014"/>
    </location>
</feature>
<dbReference type="InterPro" id="IPR011992">
    <property type="entry name" value="EF-hand-dom_pair"/>
</dbReference>
<dbReference type="GO" id="GO:0032886">
    <property type="term" value="P:regulation of microtubule-based process"/>
    <property type="evidence" value="ECO:0007669"/>
    <property type="project" value="TreeGrafter"/>
</dbReference>
<dbReference type="PANTHER" id="PTHR23169:SF25">
    <property type="entry name" value="MICROTUBULE-ACTIN CROSS-LINKING FACTOR 1, ISOFORMS 1_2_3_4_5"/>
    <property type="match status" value="1"/>
</dbReference>
<dbReference type="GO" id="GO:0005874">
    <property type="term" value="C:microtubule"/>
    <property type="evidence" value="ECO:0007669"/>
    <property type="project" value="TreeGrafter"/>
</dbReference>
<dbReference type="FunFam" id="2.60.120.970:FF:000058">
    <property type="entry name" value="Uncharacterized protein"/>
    <property type="match status" value="1"/>
</dbReference>
<gene>
    <name evidence="10" type="ORF">J1605_012132</name>
</gene>
<evidence type="ECO:0000313" key="10">
    <source>
        <dbReference type="EMBL" id="KAJ8779842.1"/>
    </source>
</evidence>
<feature type="compositionally biased region" description="Basic and acidic residues" evidence="7">
    <location>
        <begin position="1128"/>
        <end position="1157"/>
    </location>
</feature>
<accession>A0AB34GLG9</accession>
<dbReference type="EMBL" id="JAIQCJ010002203">
    <property type="protein sequence ID" value="KAJ8779842.1"/>
    <property type="molecule type" value="Genomic_DNA"/>
</dbReference>
<keyword evidence="5" id="KW-0206">Cytoskeleton</keyword>
<keyword evidence="4" id="KW-0106">Calcium</keyword>
<dbReference type="Pfam" id="PF00688">
    <property type="entry name" value="TGFb_propeptide"/>
    <property type="match status" value="1"/>
</dbReference>
<feature type="domain" description="GAR" evidence="9">
    <location>
        <begin position="853"/>
        <end position="931"/>
    </location>
</feature>
<evidence type="ECO:0000256" key="1">
    <source>
        <dbReference type="ARBA" id="ARBA00004245"/>
    </source>
</evidence>
<keyword evidence="6" id="KW-0175">Coiled coil</keyword>
<feature type="compositionally biased region" description="Low complexity" evidence="7">
    <location>
        <begin position="1176"/>
        <end position="1185"/>
    </location>
</feature>
<dbReference type="Gene3D" id="2.60.120.970">
    <property type="match status" value="1"/>
</dbReference>
<dbReference type="InterPro" id="IPR018159">
    <property type="entry name" value="Spectrin/alpha-actinin"/>
</dbReference>
<comment type="caution">
    <text evidence="10">The sequence shown here is derived from an EMBL/GenBank/DDBJ whole genome shotgun (WGS) entry which is preliminary data.</text>
</comment>
<dbReference type="GO" id="GO:0042060">
    <property type="term" value="P:wound healing"/>
    <property type="evidence" value="ECO:0007669"/>
    <property type="project" value="TreeGrafter"/>
</dbReference>
<dbReference type="GO" id="GO:0015629">
    <property type="term" value="C:actin cytoskeleton"/>
    <property type="evidence" value="ECO:0007669"/>
    <property type="project" value="TreeGrafter"/>
</dbReference>
<dbReference type="InterPro" id="IPR002048">
    <property type="entry name" value="EF_hand_dom"/>
</dbReference>
<feature type="region of interest" description="Disordered" evidence="7">
    <location>
        <begin position="1307"/>
        <end position="1363"/>
    </location>
</feature>
<feature type="region of interest" description="Disordered" evidence="7">
    <location>
        <begin position="934"/>
        <end position="966"/>
    </location>
</feature>
<dbReference type="FunFam" id="1.20.58.60:FF:000061">
    <property type="entry name" value="microtubule-actin cross-linking factor 1 isoform X3"/>
    <property type="match status" value="1"/>
</dbReference>
<dbReference type="Pfam" id="PF02187">
    <property type="entry name" value="GAS2"/>
    <property type="match status" value="1"/>
</dbReference>
<dbReference type="SUPFAM" id="SSF46966">
    <property type="entry name" value="Spectrin repeat"/>
    <property type="match status" value="5"/>
</dbReference>
<feature type="region of interest" description="Disordered" evidence="7">
    <location>
        <begin position="687"/>
        <end position="713"/>
    </location>
</feature>
<feature type="region of interest" description="Disordered" evidence="7">
    <location>
        <begin position="1049"/>
        <end position="1229"/>
    </location>
</feature>
<dbReference type="FunFam" id="1.20.58.60:FF:000048">
    <property type="entry name" value="microtubule-actin cross-linking factor 1 isoform X3"/>
    <property type="match status" value="1"/>
</dbReference>
<dbReference type="GO" id="GO:0005737">
    <property type="term" value="C:cytoplasm"/>
    <property type="evidence" value="ECO:0007669"/>
    <property type="project" value="TreeGrafter"/>
</dbReference>
<dbReference type="FunFam" id="3.30.920.20:FF:000002">
    <property type="entry name" value="dystonin isoform X1"/>
    <property type="match status" value="1"/>
</dbReference>
<dbReference type="SUPFAM" id="SSF47473">
    <property type="entry name" value="EF-hand"/>
    <property type="match status" value="1"/>
</dbReference>
<evidence type="ECO:0000256" key="7">
    <source>
        <dbReference type="SAM" id="MobiDB-lite"/>
    </source>
</evidence>
<keyword evidence="3" id="KW-0479">Metal-binding</keyword>
<dbReference type="Pfam" id="PF00435">
    <property type="entry name" value="Spectrin"/>
    <property type="match status" value="5"/>
</dbReference>
<dbReference type="GO" id="GO:0005886">
    <property type="term" value="C:plasma membrane"/>
    <property type="evidence" value="ECO:0007669"/>
    <property type="project" value="UniProtKB-SubCell"/>
</dbReference>
<evidence type="ECO:0008006" key="12">
    <source>
        <dbReference type="Google" id="ProtNLM"/>
    </source>
</evidence>
<evidence type="ECO:0000256" key="2">
    <source>
        <dbReference type="ARBA" id="ARBA00022490"/>
    </source>
</evidence>
<dbReference type="PANTHER" id="PTHR23169">
    <property type="entry name" value="ENVOPLAKIN"/>
    <property type="match status" value="1"/>
</dbReference>
<dbReference type="GO" id="GO:0045104">
    <property type="term" value="P:intermediate filament cytoskeleton organization"/>
    <property type="evidence" value="ECO:0007669"/>
    <property type="project" value="InterPro"/>
</dbReference>
<evidence type="ECO:0000256" key="6">
    <source>
        <dbReference type="SAM" id="Coils"/>
    </source>
</evidence>
<dbReference type="InterPro" id="IPR043197">
    <property type="entry name" value="Plakin"/>
</dbReference>
<proteinExistence type="predicted"/>
<dbReference type="InterPro" id="IPR001111">
    <property type="entry name" value="TGF-b_propeptide"/>
</dbReference>
<dbReference type="SMART" id="SM00054">
    <property type="entry name" value="EFh"/>
    <property type="match status" value="2"/>
</dbReference>
<dbReference type="GO" id="GO:0045296">
    <property type="term" value="F:cadherin binding"/>
    <property type="evidence" value="ECO:0007669"/>
    <property type="project" value="TreeGrafter"/>
</dbReference>
<dbReference type="PROSITE" id="PS00018">
    <property type="entry name" value="EF_HAND_1"/>
    <property type="match status" value="2"/>
</dbReference>
<feature type="non-terminal residue" evidence="10">
    <location>
        <position position="1363"/>
    </location>
</feature>
<dbReference type="CDD" id="cd00176">
    <property type="entry name" value="SPEC"/>
    <property type="match status" value="3"/>
</dbReference>
<dbReference type="GO" id="GO:0005882">
    <property type="term" value="C:intermediate filament"/>
    <property type="evidence" value="ECO:0007669"/>
    <property type="project" value="TreeGrafter"/>
</dbReference>
<dbReference type="InterPro" id="IPR018247">
    <property type="entry name" value="EF_Hand_1_Ca_BS"/>
</dbReference>
<reference evidence="10 11" key="1">
    <citation type="submission" date="2022-11" db="EMBL/GenBank/DDBJ databases">
        <title>Whole genome sequence of Eschrichtius robustus ER-17-0199.</title>
        <authorList>
            <person name="Bruniche-Olsen A."/>
            <person name="Black A.N."/>
            <person name="Fields C.J."/>
            <person name="Walden K."/>
            <person name="Dewoody J.A."/>
        </authorList>
    </citation>
    <scope>NUCLEOTIDE SEQUENCE [LARGE SCALE GENOMIC DNA]</scope>
    <source>
        <strain evidence="10">ER-17-0199</strain>
        <tissue evidence="10">Blubber</tissue>
    </source>
</reference>
<comment type="subcellular location">
    <subcellularLocation>
        <location evidence="1">Cytoplasm</location>
        <location evidence="1">Cytoskeleton</location>
    </subcellularLocation>
</comment>
<evidence type="ECO:0000313" key="11">
    <source>
        <dbReference type="Proteomes" id="UP001159641"/>
    </source>
</evidence>
<dbReference type="PROSITE" id="PS50222">
    <property type="entry name" value="EF_HAND_2"/>
    <property type="match status" value="2"/>
</dbReference>
<dbReference type="SMART" id="SM00150">
    <property type="entry name" value="SPEC"/>
    <property type="match status" value="5"/>
</dbReference>
<sequence>MLETLENLSSRLRMPPLIPAEVDKIRECISDNKSATVELEKLQPSFEALKRRGEELIGRSQGADKDLAAKEIQDKLDQMVFFWEDIKARAEEREIKFLDVLELAEKFWYDMAALLTTIKDTQDIVHDLESPGIDPSIIKQQVEAAETIKEETDGLHEELEFIRILGADLIFACGETEKPEVKKSIDEMNNAWENLNKTWRERLEKLEDAMQAAVQYQDTLQEFKVEVYQQQIEMEKLNHQGELMLKKATDETDRDIIREPLTELKHLWENLGEKIAHRQFQHALEELMSWLTHTEELLDAQRPISGDPKVIEVELAKHHVLKNDVLAHQATVETVNKAGNELLESSAGDDASSLRSRLETMNQCWESVLQKTEEREQQLQSTLQQHKLEEALLFSGQFMDALQALVDWLYKVEPQLAEDQPVHGDLDLVMNLMDAHKVFQKELGKRTGTVQVLKRSGRELIENSRDDTTWVKGQLQELSTRWDTVCKLSVCKQSRLEQALKQAEEFRDTIHMLLEWLSEAEQTLRFRGALPDDTEALRSLIDTHKEFMKKVEEKRVDVNSAVAMGEVILAVCHPDCITTIKHWITIIRARFEEVLTWAKQHQQRLEAALSELVANAELLEELLAWIQWAETTLIQRDQEPIPQNIDRVKALIAEHQTFMEEMTRKQPDVDRVTKTYKRKIIEPAHAPFMEKSRGGSRKSLSQPTPPPMPILSQSEAKNPRINQLSARWQQVWLLALERQRKLNDALDRLEELCPELKEFANFDFDVWRKKYMRWMNHKKSRVMDFFRRIDKDQDGKITRQEFIDGILASKFPTTKLEMTAVADIFDRDGDGYIDYYEFVAALHPNKDAYRPTTDADKIEDEVTRQVAQCKCAKRFQVEQIGENKYRFFLGNQFGDSQQLRLVRILRSTVMVRVGGGWMALDEFLVKNDPCRVHHPGSKIKRSDSSSSISSAKTNRADRHRGPKGAQPDLVVSVRLLELPGRPAGGASRERAGARRVGAPEAVTEPASEGCAPLSGLPVTRGVPLPLDPTEAFRVLERHSCTRRGCRVTLRAGSRAESPRPPDSAASGGRGAQDDRDAPDGGARDSSTTTYQRVASHGRQHLASRAHPGASVPRPWSRRCAPIGRVRRGRDPTARGGTDRLADGLRSPEEPLPEEVRPHPTTRSRDRRRGPDALGTALRSRATPAPSRRRGGPSPWPGRERMRARGGGGASGPRPSPGCPQRRLGPRERRDLQREILAVLRLPGRPRPRAPPAAARLPASAPLFMLDLYRAMAGDDDEDGGTPERRLGRADLVMSFVNMGESGLWVGGGDPARRRVGAGGPRGPSGAERGLQGRVRHFGQGERPAGSGESPCRGRGTAGGKTDQ</sequence>